<evidence type="ECO:0000259" key="1">
    <source>
        <dbReference type="Pfam" id="PF06985"/>
    </source>
</evidence>
<dbReference type="OrthoDB" id="2157530at2759"/>
<gene>
    <name evidence="2" type="ORF">CC86DRAFT_397899</name>
</gene>
<feature type="domain" description="Heterokaryon incompatibility" evidence="1">
    <location>
        <begin position="8"/>
        <end position="148"/>
    </location>
</feature>
<dbReference type="PANTHER" id="PTHR24148:SF82">
    <property type="entry name" value="HETEROKARYON INCOMPATIBILITY DOMAIN-CONTAINING PROTEIN"/>
    <property type="match status" value="1"/>
</dbReference>
<dbReference type="InterPro" id="IPR010730">
    <property type="entry name" value="HET"/>
</dbReference>
<organism evidence="2 3">
    <name type="scientific">Ophiobolus disseminans</name>
    <dbReference type="NCBI Taxonomy" id="1469910"/>
    <lineage>
        <taxon>Eukaryota</taxon>
        <taxon>Fungi</taxon>
        <taxon>Dikarya</taxon>
        <taxon>Ascomycota</taxon>
        <taxon>Pezizomycotina</taxon>
        <taxon>Dothideomycetes</taxon>
        <taxon>Pleosporomycetidae</taxon>
        <taxon>Pleosporales</taxon>
        <taxon>Pleosporineae</taxon>
        <taxon>Phaeosphaeriaceae</taxon>
        <taxon>Ophiobolus</taxon>
    </lineage>
</organism>
<accession>A0A6A6ZKG2</accession>
<keyword evidence="3" id="KW-1185">Reference proteome</keyword>
<dbReference type="Pfam" id="PF06985">
    <property type="entry name" value="HET"/>
    <property type="match status" value="1"/>
</dbReference>
<dbReference type="Proteomes" id="UP000799424">
    <property type="component" value="Unassembled WGS sequence"/>
</dbReference>
<dbReference type="AlphaFoldDB" id="A0A6A6ZKG2"/>
<sequence length="624" mass="70518">MSFRKAILNDIPITTTANLDYALRHLRYRVSTRLLWVDAISINQSNTQERNDQVQMMGKIYSIIRRVVVWIGPVDDNDIHLRAILAAMQFHFSDGNPSTVTLFDYACSLVSLMNEQVGTSEDPKECVLDALFRIVSRPWFQRIWVVQELALSRIATVHIGSYSFPWQPFEDFVNWLPHHKVDLGTRSELVDATIRVAKINCPRHFPAQLCRTLHLSATDPRDKVFSIVGISEFLGTAIKPDYTKSVQRVFSEAMCSVIQHEYVAIYLYAPLHSLQGICLDHLPGLPSWIPDFRIPGAVHRGIVLCGYENNTIYDDVYHRPSTFLCGSVGFTVEEFVIAMSLRLPFPSVRLSLSRNALLVPGTPIGTIAETSGSPPKSPHETVPVPGLPQHVCHFYHSITKLRGVIPSDFVWTVLSSKIHTSYDAITWDTNTAELFSLDVHLTSLSRGKRKAIMELRFQITFSVANKVLFVTETGQVGLSYHSDLVNGIRAGDLVVGLFGLNFPFILRARADDNGTHQMINVTGISGHEWGHEFLHNTQKDFTYLEPTPEERLRTPEDGSWRDYEEFGMKEYHISTQLCKTRHHLYHPTTPSLPSHPPGFPVCNALKKLVVRLHSRSRLVSLATT</sequence>
<name>A0A6A6ZKG2_9PLEO</name>
<dbReference type="EMBL" id="MU006240">
    <property type="protein sequence ID" value="KAF2820717.1"/>
    <property type="molecule type" value="Genomic_DNA"/>
</dbReference>
<evidence type="ECO:0000313" key="3">
    <source>
        <dbReference type="Proteomes" id="UP000799424"/>
    </source>
</evidence>
<dbReference type="InterPro" id="IPR052895">
    <property type="entry name" value="HetReg/Transcr_Mod"/>
</dbReference>
<proteinExistence type="predicted"/>
<reference evidence="2" key="1">
    <citation type="journal article" date="2020" name="Stud. Mycol.">
        <title>101 Dothideomycetes genomes: a test case for predicting lifestyles and emergence of pathogens.</title>
        <authorList>
            <person name="Haridas S."/>
            <person name="Albert R."/>
            <person name="Binder M."/>
            <person name="Bloem J."/>
            <person name="Labutti K."/>
            <person name="Salamov A."/>
            <person name="Andreopoulos B."/>
            <person name="Baker S."/>
            <person name="Barry K."/>
            <person name="Bills G."/>
            <person name="Bluhm B."/>
            <person name="Cannon C."/>
            <person name="Castanera R."/>
            <person name="Culley D."/>
            <person name="Daum C."/>
            <person name="Ezra D."/>
            <person name="Gonzalez J."/>
            <person name="Henrissat B."/>
            <person name="Kuo A."/>
            <person name="Liang C."/>
            <person name="Lipzen A."/>
            <person name="Lutzoni F."/>
            <person name="Magnuson J."/>
            <person name="Mondo S."/>
            <person name="Nolan M."/>
            <person name="Ohm R."/>
            <person name="Pangilinan J."/>
            <person name="Park H.-J."/>
            <person name="Ramirez L."/>
            <person name="Alfaro M."/>
            <person name="Sun H."/>
            <person name="Tritt A."/>
            <person name="Yoshinaga Y."/>
            <person name="Zwiers L.-H."/>
            <person name="Turgeon B."/>
            <person name="Goodwin S."/>
            <person name="Spatafora J."/>
            <person name="Crous P."/>
            <person name="Grigoriev I."/>
        </authorList>
    </citation>
    <scope>NUCLEOTIDE SEQUENCE</scope>
    <source>
        <strain evidence="2">CBS 113818</strain>
    </source>
</reference>
<dbReference type="PANTHER" id="PTHR24148">
    <property type="entry name" value="ANKYRIN REPEAT DOMAIN-CONTAINING PROTEIN 39 HOMOLOG-RELATED"/>
    <property type="match status" value="1"/>
</dbReference>
<protein>
    <recommendedName>
        <fullName evidence="1">Heterokaryon incompatibility domain-containing protein</fullName>
    </recommendedName>
</protein>
<evidence type="ECO:0000313" key="2">
    <source>
        <dbReference type="EMBL" id="KAF2820717.1"/>
    </source>
</evidence>